<dbReference type="GO" id="GO:0004674">
    <property type="term" value="F:protein serine/threonine kinase activity"/>
    <property type="evidence" value="ECO:0007669"/>
    <property type="project" value="UniProtKB-KW"/>
</dbReference>
<dbReference type="PROSITE" id="PS00916">
    <property type="entry name" value="PI3_4_KINASE_2"/>
    <property type="match status" value="1"/>
</dbReference>
<name>A0A146L1C6_LYGHE</name>
<evidence type="ECO:0000256" key="7">
    <source>
        <dbReference type="ARBA" id="ARBA00022763"/>
    </source>
</evidence>
<keyword evidence="6" id="KW-0547">Nucleotide-binding</keyword>
<dbReference type="InterPro" id="IPR003151">
    <property type="entry name" value="PIK-rel_kinase_FAT"/>
</dbReference>
<dbReference type="Pfam" id="PF23593">
    <property type="entry name" value="HEAT_ATR"/>
    <property type="match status" value="1"/>
</dbReference>
<keyword evidence="4" id="KW-0723">Serine/threonine-protein kinase</keyword>
<evidence type="ECO:0000256" key="5">
    <source>
        <dbReference type="ARBA" id="ARBA00022679"/>
    </source>
</evidence>
<evidence type="ECO:0000256" key="2">
    <source>
        <dbReference type="ARBA" id="ARBA00010769"/>
    </source>
</evidence>
<dbReference type="PROSITE" id="PS51190">
    <property type="entry name" value="FATC"/>
    <property type="match status" value="1"/>
</dbReference>
<dbReference type="Pfam" id="PF00454">
    <property type="entry name" value="PI3_PI4_kinase"/>
    <property type="match status" value="1"/>
</dbReference>
<evidence type="ECO:0000256" key="8">
    <source>
        <dbReference type="ARBA" id="ARBA00022777"/>
    </source>
</evidence>
<dbReference type="InterPro" id="IPR050517">
    <property type="entry name" value="DDR_Repair_Kinase"/>
</dbReference>
<dbReference type="GO" id="GO:0000077">
    <property type="term" value="P:DNA damage checkpoint signaling"/>
    <property type="evidence" value="ECO:0007669"/>
    <property type="project" value="TreeGrafter"/>
</dbReference>
<feature type="domain" description="FAT" evidence="15">
    <location>
        <begin position="1487"/>
        <end position="2051"/>
    </location>
</feature>
<dbReference type="InterPro" id="IPR056802">
    <property type="entry name" value="ATR-like_M-HEAT"/>
</dbReference>
<dbReference type="GO" id="GO:0005524">
    <property type="term" value="F:ATP binding"/>
    <property type="evidence" value="ECO:0007669"/>
    <property type="project" value="UniProtKB-KW"/>
</dbReference>
<organism evidence="17">
    <name type="scientific">Lygus hesperus</name>
    <name type="common">Western plant bug</name>
    <dbReference type="NCBI Taxonomy" id="30085"/>
    <lineage>
        <taxon>Eukaryota</taxon>
        <taxon>Metazoa</taxon>
        <taxon>Ecdysozoa</taxon>
        <taxon>Arthropoda</taxon>
        <taxon>Hexapoda</taxon>
        <taxon>Insecta</taxon>
        <taxon>Pterygota</taxon>
        <taxon>Neoptera</taxon>
        <taxon>Paraneoptera</taxon>
        <taxon>Hemiptera</taxon>
        <taxon>Heteroptera</taxon>
        <taxon>Panheteroptera</taxon>
        <taxon>Cimicomorpha</taxon>
        <taxon>Miridae</taxon>
        <taxon>Mirini</taxon>
        <taxon>Lygus</taxon>
    </lineage>
</organism>
<keyword evidence="7" id="KW-0227">DNA damage</keyword>
<dbReference type="PANTHER" id="PTHR11139">
    <property type="entry name" value="ATAXIA TELANGIECTASIA MUTATED ATM -RELATED"/>
    <property type="match status" value="1"/>
</dbReference>
<evidence type="ECO:0000256" key="6">
    <source>
        <dbReference type="ARBA" id="ARBA00022741"/>
    </source>
</evidence>
<dbReference type="InterPro" id="IPR018936">
    <property type="entry name" value="PI3/4_kinase_CS"/>
</dbReference>
<dbReference type="Gene3D" id="1.10.1070.11">
    <property type="entry name" value="Phosphatidylinositol 3-/4-kinase, catalytic domain"/>
    <property type="match status" value="1"/>
</dbReference>
<keyword evidence="11" id="KW-0539">Nucleus</keyword>
<dbReference type="SMART" id="SM00146">
    <property type="entry name" value="PI3Kc"/>
    <property type="match status" value="1"/>
</dbReference>
<proteinExistence type="inferred from homology"/>
<evidence type="ECO:0000259" key="13">
    <source>
        <dbReference type="PROSITE" id="PS50245"/>
    </source>
</evidence>
<keyword evidence="5" id="KW-0808">Transferase</keyword>
<keyword evidence="9" id="KW-0067">ATP-binding</keyword>
<dbReference type="PROSITE" id="PS50245">
    <property type="entry name" value="CAP_GLY_2"/>
    <property type="match status" value="1"/>
</dbReference>
<accession>A0A146L1C6</accession>
<feature type="domain" description="PI3K/PI4K catalytic" evidence="14">
    <location>
        <begin position="2159"/>
        <end position="2470"/>
    </location>
</feature>
<evidence type="ECO:0000256" key="10">
    <source>
        <dbReference type="ARBA" id="ARBA00023204"/>
    </source>
</evidence>
<dbReference type="SUPFAM" id="SSF48371">
    <property type="entry name" value="ARM repeat"/>
    <property type="match status" value="1"/>
</dbReference>
<dbReference type="InterPro" id="IPR036940">
    <property type="entry name" value="PI3/4_kinase_cat_sf"/>
</dbReference>
<evidence type="ECO:0000256" key="11">
    <source>
        <dbReference type="ARBA" id="ARBA00023242"/>
    </source>
</evidence>
<evidence type="ECO:0000256" key="9">
    <source>
        <dbReference type="ARBA" id="ARBA00022840"/>
    </source>
</evidence>
<evidence type="ECO:0000256" key="1">
    <source>
        <dbReference type="ARBA" id="ARBA00004123"/>
    </source>
</evidence>
<dbReference type="PROSITE" id="PS50290">
    <property type="entry name" value="PI3_4_KINASE_3"/>
    <property type="match status" value="1"/>
</dbReference>
<evidence type="ECO:0000256" key="4">
    <source>
        <dbReference type="ARBA" id="ARBA00022527"/>
    </source>
</evidence>
<reference evidence="17" key="1">
    <citation type="journal article" date="2016" name="Gigascience">
        <title>De novo construction of an expanded transcriptome assembly for the western tarnished plant bug, Lygus hesperus.</title>
        <authorList>
            <person name="Tassone E.E."/>
            <person name="Geib S.M."/>
            <person name="Hall B."/>
            <person name="Fabrick J.A."/>
            <person name="Brent C.S."/>
            <person name="Hull J.J."/>
        </authorList>
    </citation>
    <scope>NUCLEOTIDE SEQUENCE</scope>
</reference>
<dbReference type="Gene3D" id="3.30.1010.10">
    <property type="entry name" value="Phosphatidylinositol 3-kinase Catalytic Subunit, Chain A, domain 4"/>
    <property type="match status" value="1"/>
</dbReference>
<comment type="similarity">
    <text evidence="2">Belongs to the PI3/PI4-kinase family. ATM subfamily.</text>
</comment>
<dbReference type="InterPro" id="IPR011009">
    <property type="entry name" value="Kinase-like_dom_sf"/>
</dbReference>
<dbReference type="InterPro" id="IPR016024">
    <property type="entry name" value="ARM-type_fold"/>
</dbReference>
<dbReference type="InterPro" id="IPR057564">
    <property type="entry name" value="HEAT_ATR"/>
</dbReference>
<dbReference type="Pfam" id="PF02260">
    <property type="entry name" value="FATC"/>
    <property type="match status" value="1"/>
</dbReference>
<comment type="subcellular location">
    <subcellularLocation>
        <location evidence="1">Nucleus</location>
    </subcellularLocation>
</comment>
<dbReference type="Pfam" id="PF02259">
    <property type="entry name" value="FAT"/>
    <property type="match status" value="1"/>
</dbReference>
<dbReference type="Pfam" id="PF25030">
    <property type="entry name" value="M-HEAT_ATR"/>
    <property type="match status" value="1"/>
</dbReference>
<dbReference type="EMBL" id="GDHC01017582">
    <property type="protein sequence ID" value="JAQ01047.1"/>
    <property type="molecule type" value="Transcribed_RNA"/>
</dbReference>
<dbReference type="InterPro" id="IPR000403">
    <property type="entry name" value="PI3/4_kinase_cat_dom"/>
</dbReference>
<keyword evidence="8 17" id="KW-0418">Kinase</keyword>
<sequence>MSQLQSELYDIFSYAFQMLKKPAAQESRVKISEEVIKFLELLKNQLIEPKIQHHNFTRDFFSWLALQVFSVTLDKELQSTSDLIVETFLQILEIHSPYDPLILTELLNIFIESISETLRNSYYKLTVGPLFSVKYFDVGHMQPEYDDSKAIGVDSCDGIQPAYEFFVTVVHRCAHVITQMDRAYTFEILDIVAKMFESCHCDLRVNVLTLIPKLIITQQPSSFWEWDVIYSSLYLYYRQLHLSQLSILSHFESLLCIIEHILFRSCGFNQSLAELMFVLCIEVPYCLSLSRTLTLIPDWVKLSTQLLDHLDLEQRDFDSFILKLISPCRREFLPLIESYLVKVLERFKKFNHNGDEDPDTLQNQTSELVIVEQICPAWKLCLNVIDKVSTMGYSSNYFEKILEYAAQIVSMGQRISYILRFKNQHHKFELLGSKCLRPLSAVPYMCNECLSDFCPVKYESLVRYITATLHLLAVIEAPKLDDNYLIEHVFVIFTLPWNQLQYSQEWLSNVRLACLDGILNLLYVMPPEKSKKYVAVLTSTIHVGVAADDNKSVLRKFLAMLILLLFRVSQEIVYEICNILKIYLVPDKLENLVFNEHLDYKFLCFISNTCVVRRGPDFWQIVCRECDSVGNSQLPCFGFDRFSKYVILKFLEMMQSQSVEQREVAKCFLRYSTHSQTLRSPTAITSFFSLMLKSPLEDSTVVINEIIHRFAYRSEGEIDREVVETIYGILCSTMKRTKCVVVDRLQILTSVLEITKKMLRIPFPCEMSVFKILMVYYLSSGIDVCGVRALFNIALSCRGKDFNSFCKGNEAKLAKFIVDFMLFRSHAEGTTITSSFTEIMCVLGYKTDSAMIGTELISLVLSEIIKICNLNQSHFIISELATLFLTDKKTLIEKHYENVFSDIYSLDYENIASKNIAPLFEICAISLENSMYWKYSQLVCKLILDSKHPLKIFRFLFQHRENACSEDVENQLNVLKQHFIGCLTVIESTLISSSSASLNTAKKYIRCISNFIKILGFQIVTSIQVKLLTTLRTCLPFFYDTLPKHCLITWVHFCFSVDVKKIGPYLSTILIHVLPMLEKFPDVISNVFYYFIVEHGEHFRDQLPQLYFVPCYPNLKMQQVWCVIQTSLLGKGNCNRDILATLENIYCESTETKLIALQHLRIALNNHASSLIKSLETSENVHQIFEMILTCLLDNINHKNSDVKTLCGSCLGELGAIDPTKLGFNDVHKSYTSQKYNLSADDFSVLCITKIVHCMGKYEDSKTTGILYSTIQELLRLQLLKKNEVEKFKYFAKFSTQDQYVLQPLLQTKYIFKGIKMDRNSSNPISFGYHTVKTPCEWATIWAAQMLARMPSSFEKDVFTTCLPAMRIDMEVTETVLPYILLYALLSCESSDLDLIEKEMKYILQWDLSKHRTKPDNLMIIVGESTGGVIHSDVSQTKYVAIILDLVDFVNQTVSDCYFFKATLGIPNEDQLEAKLKSFVNRFSPCAMSWKSFMQKDHCRSLYYIEKSCVDKKGLDNLKPLRNIYSKLNDIDGLVGVAKSSKVAPSTEETMVNHMVYGSIQDALSGYERLCSKYESTNTYRGLIQGYVNINQSSTALAISSQIINSEVYLKPDIFSEHIEALWNSYHYEETDEIFGELDSDFLNSHSWSVDIVGILRLLTKPAFDDVVAKIKSIRLGVVNSLCDLNRNGMNLYRQGYWYLVKLHILNDIETFSQIMFTIPPKGGKHKGFQDVWDYFDCRLTLLPKHGPYIQDVRNSHLQTLDIVFNASKLKFADEEKTKFSSHLGMMWLDSAKRARKKRCLQDAYTCIGIAEKYQPPKLFLELAKYYQAKFETDNAVLVLEQELNQNPKLICAESKSEFCRIYAKAKLLTASFNVGSMNLDFNDGYSAFKEAAEICNMEKSFVCLASYLYQQHLTETEPDNTTAKRFIQLDSARNFSKSLLYGTKHIYQSMPCILSLWLDYGARNALKMGSTSRKSDDSGMIRTLKDFNNLMENNLLCLPTYMFMTAFSQILSRINHRQSSCFDILKLIICQIIQNYHHQAMWSFISVYRSNNSMQKKRTEEIIKKIKSSNKELSKFFKVFNDFTSKLIEIAQKKYKVYQKQVDLSQLSENLRPLIVGYRHVPIMLPLQKLLTVHLSSGVSSEEQHTPFPLAPVYITDVKQSVMVLFSVQMPKRLEFVGSDGEVYPIMCKTDDLRLDSRLMEFNSIINLLLRTDSVAQEKDLSIRTYSVVPLNAECGLIEWLSGLLPLKGIITDMYTKLGVSPMPLSQIKKLMLVGKDEVELPERLRRFVQVILPNFPPVLHKWFFEMHPSPDAWYHCKNTFVKSAAVISMVGYIVGLGDRHGENILIDSKTGETVHVDFNCLFNRSDFLTYPETVPFRLTHSMVRAMGATGVEGLFVKSCEATNRVMRHNSEQLLSVMKPFRYDVKKNSQKDNQNDDQSNEEAKVNIQNIELRLNGVVRSKSDQFAPHRNSKPLSVEGQTSMLIKEATSNLNLCQMFAGWAPYL</sequence>
<dbReference type="PANTHER" id="PTHR11139:SF69">
    <property type="entry name" value="SERINE_THREONINE-PROTEIN KINASE ATR"/>
    <property type="match status" value="1"/>
</dbReference>
<dbReference type="EC" id="2.7.11.1" evidence="3"/>
<evidence type="ECO:0000256" key="12">
    <source>
        <dbReference type="ARBA" id="ARBA00024420"/>
    </source>
</evidence>
<feature type="domain" description="CAP-Gly" evidence="13">
    <location>
        <begin position="1689"/>
        <end position="1751"/>
    </location>
</feature>
<protein>
    <recommendedName>
        <fullName evidence="12">Serine/threonine-protein kinase ATR</fullName>
        <ecNumber evidence="3">2.7.11.1</ecNumber>
    </recommendedName>
</protein>
<dbReference type="InterPro" id="IPR012993">
    <property type="entry name" value="UME"/>
</dbReference>
<dbReference type="PROSITE" id="PS51189">
    <property type="entry name" value="FAT"/>
    <property type="match status" value="1"/>
</dbReference>
<evidence type="ECO:0000259" key="15">
    <source>
        <dbReference type="PROSITE" id="PS51189"/>
    </source>
</evidence>
<keyword evidence="10" id="KW-0234">DNA repair</keyword>
<evidence type="ECO:0000256" key="3">
    <source>
        <dbReference type="ARBA" id="ARBA00012513"/>
    </source>
</evidence>
<evidence type="ECO:0000259" key="16">
    <source>
        <dbReference type="PROSITE" id="PS51190"/>
    </source>
</evidence>
<dbReference type="SMART" id="SM01343">
    <property type="entry name" value="FATC"/>
    <property type="match status" value="1"/>
</dbReference>
<dbReference type="GO" id="GO:0005694">
    <property type="term" value="C:chromosome"/>
    <property type="evidence" value="ECO:0007669"/>
    <property type="project" value="TreeGrafter"/>
</dbReference>
<dbReference type="InterPro" id="IPR014009">
    <property type="entry name" value="PIK_FAT"/>
</dbReference>
<dbReference type="GO" id="GO:0000723">
    <property type="term" value="P:telomere maintenance"/>
    <property type="evidence" value="ECO:0007669"/>
    <property type="project" value="TreeGrafter"/>
</dbReference>
<dbReference type="Pfam" id="PF08064">
    <property type="entry name" value="UME"/>
    <property type="match status" value="1"/>
</dbReference>
<dbReference type="SMART" id="SM00802">
    <property type="entry name" value="UME"/>
    <property type="match status" value="1"/>
</dbReference>
<dbReference type="InterPro" id="IPR000938">
    <property type="entry name" value="CAP-Gly_domain"/>
</dbReference>
<dbReference type="InterPro" id="IPR003152">
    <property type="entry name" value="FATC_dom"/>
</dbReference>
<gene>
    <name evidence="17" type="primary">Atr</name>
    <name evidence="17" type="ORF">g.37764</name>
</gene>
<evidence type="ECO:0000313" key="17">
    <source>
        <dbReference type="EMBL" id="JAQ01047.1"/>
    </source>
</evidence>
<dbReference type="CDD" id="cd00892">
    <property type="entry name" value="PIKKc_ATR"/>
    <property type="match status" value="1"/>
</dbReference>
<dbReference type="GO" id="GO:0005634">
    <property type="term" value="C:nucleus"/>
    <property type="evidence" value="ECO:0007669"/>
    <property type="project" value="UniProtKB-SubCell"/>
</dbReference>
<evidence type="ECO:0000259" key="14">
    <source>
        <dbReference type="PROSITE" id="PS50290"/>
    </source>
</evidence>
<feature type="domain" description="FATC" evidence="16">
    <location>
        <begin position="2473"/>
        <end position="2505"/>
    </location>
</feature>
<dbReference type="GO" id="GO:0006281">
    <property type="term" value="P:DNA repair"/>
    <property type="evidence" value="ECO:0007669"/>
    <property type="project" value="UniProtKB-KW"/>
</dbReference>
<dbReference type="SUPFAM" id="SSF56112">
    <property type="entry name" value="Protein kinase-like (PK-like)"/>
    <property type="match status" value="1"/>
</dbReference>